<feature type="region of interest" description="Disordered" evidence="1">
    <location>
        <begin position="98"/>
        <end position="195"/>
    </location>
</feature>
<sequence>MRKLPLRPSMGFARPAPTSNRHFRTTPALAAEDDAPSTPRPSSPKSDKLVTRRRTNASAAAAAKLQSIRQPSAQPRLRGLMVSAPGGMVPVKAGSLVEPQAQNHSPGLVRRVVDPGQGTASRDGAARPPFVRRVRRDNAEGDKPRFRVQALPGKRAPGRRGPGRASDGAQQKTKRPRRGTSIDEAEDDPAADAAQEEELLETIDRAKQAEAAARGPMKYAPTEFKLQDLATGRVATAAGTLGAIMEMDETMGRLARRADTSWAIDNDIARRLLRGEVVRFKDDAERERIVALAQQMSEATADKIAVQKGKAVKPLDVGFVSVGGEMRKELVDKVMRGKYELAPAAHGKDPKANNLTHVQRHLQLNSTYSPSQAQSMMATIEQLWGAAQAPAPKGKVVRR</sequence>
<feature type="region of interest" description="Disordered" evidence="1">
    <location>
        <begin position="1"/>
        <end position="78"/>
    </location>
</feature>
<keyword evidence="3" id="KW-1185">Reference proteome</keyword>
<dbReference type="EMBL" id="ML996695">
    <property type="protein sequence ID" value="KAF2400435.1"/>
    <property type="molecule type" value="Genomic_DNA"/>
</dbReference>
<accession>A0A6G1HXH1</accession>
<organism evidence="2 3">
    <name type="scientific">Trichodelitschia bisporula</name>
    <dbReference type="NCBI Taxonomy" id="703511"/>
    <lineage>
        <taxon>Eukaryota</taxon>
        <taxon>Fungi</taxon>
        <taxon>Dikarya</taxon>
        <taxon>Ascomycota</taxon>
        <taxon>Pezizomycotina</taxon>
        <taxon>Dothideomycetes</taxon>
        <taxon>Dothideomycetes incertae sedis</taxon>
        <taxon>Phaeotrichales</taxon>
        <taxon>Phaeotrichaceae</taxon>
        <taxon>Trichodelitschia</taxon>
    </lineage>
</organism>
<evidence type="ECO:0000313" key="3">
    <source>
        <dbReference type="Proteomes" id="UP000799640"/>
    </source>
</evidence>
<dbReference type="AlphaFoldDB" id="A0A6G1HXH1"/>
<gene>
    <name evidence="2" type="ORF">EJ06DRAFT_530408</name>
</gene>
<evidence type="ECO:0000313" key="2">
    <source>
        <dbReference type="EMBL" id="KAF2400435.1"/>
    </source>
</evidence>
<proteinExistence type="predicted"/>
<feature type="compositionally biased region" description="Basic and acidic residues" evidence="1">
    <location>
        <begin position="136"/>
        <end position="145"/>
    </location>
</feature>
<evidence type="ECO:0000256" key="1">
    <source>
        <dbReference type="SAM" id="MobiDB-lite"/>
    </source>
</evidence>
<dbReference type="Proteomes" id="UP000799640">
    <property type="component" value="Unassembled WGS sequence"/>
</dbReference>
<dbReference type="OrthoDB" id="3944681at2759"/>
<feature type="compositionally biased region" description="Acidic residues" evidence="1">
    <location>
        <begin position="183"/>
        <end position="195"/>
    </location>
</feature>
<protein>
    <submittedName>
        <fullName evidence="2">Uncharacterized protein</fullName>
    </submittedName>
</protein>
<name>A0A6G1HXH1_9PEZI</name>
<reference evidence="2" key="1">
    <citation type="journal article" date="2020" name="Stud. Mycol.">
        <title>101 Dothideomycetes genomes: a test case for predicting lifestyles and emergence of pathogens.</title>
        <authorList>
            <person name="Haridas S."/>
            <person name="Albert R."/>
            <person name="Binder M."/>
            <person name="Bloem J."/>
            <person name="Labutti K."/>
            <person name="Salamov A."/>
            <person name="Andreopoulos B."/>
            <person name="Baker S."/>
            <person name="Barry K."/>
            <person name="Bills G."/>
            <person name="Bluhm B."/>
            <person name="Cannon C."/>
            <person name="Castanera R."/>
            <person name="Culley D."/>
            <person name="Daum C."/>
            <person name="Ezra D."/>
            <person name="Gonzalez J."/>
            <person name="Henrissat B."/>
            <person name="Kuo A."/>
            <person name="Liang C."/>
            <person name="Lipzen A."/>
            <person name="Lutzoni F."/>
            <person name="Magnuson J."/>
            <person name="Mondo S."/>
            <person name="Nolan M."/>
            <person name="Ohm R."/>
            <person name="Pangilinan J."/>
            <person name="Park H.-J."/>
            <person name="Ramirez L."/>
            <person name="Alfaro M."/>
            <person name="Sun H."/>
            <person name="Tritt A."/>
            <person name="Yoshinaga Y."/>
            <person name="Zwiers L.-H."/>
            <person name="Turgeon B."/>
            <person name="Goodwin S."/>
            <person name="Spatafora J."/>
            <person name="Crous P."/>
            <person name="Grigoriev I."/>
        </authorList>
    </citation>
    <scope>NUCLEOTIDE SEQUENCE</scope>
    <source>
        <strain evidence="2">CBS 262.69</strain>
    </source>
</reference>